<evidence type="ECO:0000256" key="1">
    <source>
        <dbReference type="ARBA" id="ARBA00004323"/>
    </source>
</evidence>
<sequence>MRRVSKWTLVRLVAVSVLLSVAYFICFSGLTATSDSVRHFDVHGSTEFHNLLLDTSVADCCDGEPLKMELPASDFETLLDIRDFKFRINQPSCRGEPEVLIIVHSAPRNWEKRMQIRKTWGSDLQGHLLFMLAAVDSPMLQLSLESENDQHHDIVQGSFRDAYRNMTYKHVMSLKWALYFCPGVRYVLKTDDDTFINTPVLIRALTQGRLRCGMKKLLLCRVWSGVAVNRTGDKWMVTQEEFNDNVYPDYCSGTAILYSQDVVYALYRKAQETPHFWVDDVHITGTVAGELNLPQETMESGTLSIRFTHNTVKCDHSLEKDAPSWIRSFLFSKHDLSTSDMAALWSYVKNCAMTP</sequence>
<dbReference type="EC" id="2.4.1.-" evidence="11"/>
<keyword evidence="9 11" id="KW-0472">Membrane</keyword>
<accession>A0A2J7PEK1</accession>
<dbReference type="EMBL" id="NEVH01026094">
    <property type="protein sequence ID" value="PNF14756.1"/>
    <property type="molecule type" value="Genomic_DNA"/>
</dbReference>
<dbReference type="GO" id="GO:0006493">
    <property type="term" value="P:protein O-linked glycosylation"/>
    <property type="evidence" value="ECO:0007669"/>
    <property type="project" value="TreeGrafter"/>
</dbReference>
<proteinExistence type="inferred from homology"/>
<dbReference type="GO" id="GO:0016758">
    <property type="term" value="F:hexosyltransferase activity"/>
    <property type="evidence" value="ECO:0007669"/>
    <property type="project" value="InterPro"/>
</dbReference>
<keyword evidence="10" id="KW-0325">Glycoprotein</keyword>
<comment type="caution">
    <text evidence="12">The sequence shown here is derived from an EMBL/GenBank/DDBJ whole genome shotgun (WGS) entry which is preliminary data.</text>
</comment>
<evidence type="ECO:0000256" key="4">
    <source>
        <dbReference type="ARBA" id="ARBA00022679"/>
    </source>
</evidence>
<evidence type="ECO:0000256" key="2">
    <source>
        <dbReference type="ARBA" id="ARBA00008661"/>
    </source>
</evidence>
<keyword evidence="3 11" id="KW-0328">Glycosyltransferase</keyword>
<evidence type="ECO:0000256" key="5">
    <source>
        <dbReference type="ARBA" id="ARBA00022692"/>
    </source>
</evidence>
<reference evidence="12 13" key="1">
    <citation type="submission" date="2017-12" db="EMBL/GenBank/DDBJ databases">
        <title>Hemimetabolous genomes reveal molecular basis of termite eusociality.</title>
        <authorList>
            <person name="Harrison M.C."/>
            <person name="Jongepier E."/>
            <person name="Robertson H.M."/>
            <person name="Arning N."/>
            <person name="Bitard-Feildel T."/>
            <person name="Chao H."/>
            <person name="Childers C.P."/>
            <person name="Dinh H."/>
            <person name="Doddapaneni H."/>
            <person name="Dugan S."/>
            <person name="Gowin J."/>
            <person name="Greiner C."/>
            <person name="Han Y."/>
            <person name="Hu H."/>
            <person name="Hughes D.S.T."/>
            <person name="Huylmans A.-K."/>
            <person name="Kemena C."/>
            <person name="Kremer L.P.M."/>
            <person name="Lee S.L."/>
            <person name="Lopez-Ezquerra A."/>
            <person name="Mallet L."/>
            <person name="Monroy-Kuhn J.M."/>
            <person name="Moser A."/>
            <person name="Murali S.C."/>
            <person name="Muzny D.M."/>
            <person name="Otani S."/>
            <person name="Piulachs M.-D."/>
            <person name="Poelchau M."/>
            <person name="Qu J."/>
            <person name="Schaub F."/>
            <person name="Wada-Katsumata A."/>
            <person name="Worley K.C."/>
            <person name="Xie Q."/>
            <person name="Ylla G."/>
            <person name="Poulsen M."/>
            <person name="Gibbs R.A."/>
            <person name="Schal C."/>
            <person name="Richards S."/>
            <person name="Belles X."/>
            <person name="Korb J."/>
            <person name="Bornberg-Bauer E."/>
        </authorList>
    </citation>
    <scope>NUCLEOTIDE SEQUENCE [LARGE SCALE GENOMIC DNA]</scope>
    <source>
        <tissue evidence="12">Whole body</tissue>
    </source>
</reference>
<keyword evidence="6 11" id="KW-0735">Signal-anchor</keyword>
<dbReference type="PANTHER" id="PTHR11214">
    <property type="entry name" value="BETA-1,3-N-ACETYLGLUCOSAMINYLTRANSFERASE"/>
    <property type="match status" value="1"/>
</dbReference>
<keyword evidence="5 11" id="KW-0812">Transmembrane</keyword>
<keyword evidence="4" id="KW-0808">Transferase</keyword>
<feature type="transmembrane region" description="Helical" evidence="11">
    <location>
        <begin position="12"/>
        <end position="30"/>
    </location>
</feature>
<dbReference type="Pfam" id="PF01762">
    <property type="entry name" value="Galactosyl_T"/>
    <property type="match status" value="1"/>
</dbReference>
<keyword evidence="13" id="KW-1185">Reference proteome</keyword>
<evidence type="ECO:0000256" key="7">
    <source>
        <dbReference type="ARBA" id="ARBA00022989"/>
    </source>
</evidence>
<protein>
    <recommendedName>
        <fullName evidence="11">Hexosyltransferase</fullName>
        <ecNumber evidence="11">2.4.1.-</ecNumber>
    </recommendedName>
</protein>
<comment type="subcellular location">
    <subcellularLocation>
        <location evidence="1 11">Golgi apparatus membrane</location>
        <topology evidence="1 11">Single-pass type II membrane protein</topology>
    </subcellularLocation>
</comment>
<comment type="similarity">
    <text evidence="2 11">Belongs to the glycosyltransferase 31 family.</text>
</comment>
<evidence type="ECO:0000256" key="9">
    <source>
        <dbReference type="ARBA" id="ARBA00023136"/>
    </source>
</evidence>
<evidence type="ECO:0000256" key="10">
    <source>
        <dbReference type="ARBA" id="ARBA00023180"/>
    </source>
</evidence>
<name>A0A2J7PEK1_9NEOP</name>
<evidence type="ECO:0000256" key="11">
    <source>
        <dbReference type="RuleBase" id="RU363063"/>
    </source>
</evidence>
<evidence type="ECO:0000256" key="6">
    <source>
        <dbReference type="ARBA" id="ARBA00022968"/>
    </source>
</evidence>
<dbReference type="PANTHER" id="PTHR11214:SF376">
    <property type="entry name" value="HEXOSYLTRANSFERASE"/>
    <property type="match status" value="1"/>
</dbReference>
<dbReference type="InterPro" id="IPR002659">
    <property type="entry name" value="Glyco_trans_31"/>
</dbReference>
<dbReference type="Proteomes" id="UP000235965">
    <property type="component" value="Unassembled WGS sequence"/>
</dbReference>
<dbReference type="STRING" id="105785.A0A2J7PEK1"/>
<evidence type="ECO:0000256" key="8">
    <source>
        <dbReference type="ARBA" id="ARBA00023034"/>
    </source>
</evidence>
<dbReference type="GO" id="GO:0000139">
    <property type="term" value="C:Golgi membrane"/>
    <property type="evidence" value="ECO:0007669"/>
    <property type="project" value="UniProtKB-SubCell"/>
</dbReference>
<organism evidence="12 13">
    <name type="scientific">Cryptotermes secundus</name>
    <dbReference type="NCBI Taxonomy" id="105785"/>
    <lineage>
        <taxon>Eukaryota</taxon>
        <taxon>Metazoa</taxon>
        <taxon>Ecdysozoa</taxon>
        <taxon>Arthropoda</taxon>
        <taxon>Hexapoda</taxon>
        <taxon>Insecta</taxon>
        <taxon>Pterygota</taxon>
        <taxon>Neoptera</taxon>
        <taxon>Polyneoptera</taxon>
        <taxon>Dictyoptera</taxon>
        <taxon>Blattodea</taxon>
        <taxon>Blattoidea</taxon>
        <taxon>Termitoidae</taxon>
        <taxon>Kalotermitidae</taxon>
        <taxon>Cryptotermitinae</taxon>
        <taxon>Cryptotermes</taxon>
    </lineage>
</organism>
<dbReference type="InParanoid" id="A0A2J7PEK1"/>
<evidence type="ECO:0000256" key="3">
    <source>
        <dbReference type="ARBA" id="ARBA00022676"/>
    </source>
</evidence>
<dbReference type="Gene3D" id="3.90.550.50">
    <property type="match status" value="1"/>
</dbReference>
<dbReference type="FunCoup" id="A0A2J7PEK1">
    <property type="interactions" value="67"/>
</dbReference>
<keyword evidence="8 11" id="KW-0333">Golgi apparatus</keyword>
<dbReference type="FunFam" id="3.90.550.50:FF:000001">
    <property type="entry name" value="Hexosyltransferase"/>
    <property type="match status" value="1"/>
</dbReference>
<keyword evidence="7 11" id="KW-1133">Transmembrane helix</keyword>
<evidence type="ECO:0000313" key="12">
    <source>
        <dbReference type="EMBL" id="PNF14756.1"/>
    </source>
</evidence>
<evidence type="ECO:0000313" key="13">
    <source>
        <dbReference type="Proteomes" id="UP000235965"/>
    </source>
</evidence>
<gene>
    <name evidence="12" type="ORF">B7P43_G08349</name>
</gene>
<dbReference type="AlphaFoldDB" id="A0A2J7PEK1"/>
<dbReference type="OrthoDB" id="115198at2759"/>